<organism evidence="2 3">
    <name type="scientific">Thalictrum thalictroides</name>
    <name type="common">Rue-anemone</name>
    <name type="synonym">Anemone thalictroides</name>
    <dbReference type="NCBI Taxonomy" id="46969"/>
    <lineage>
        <taxon>Eukaryota</taxon>
        <taxon>Viridiplantae</taxon>
        <taxon>Streptophyta</taxon>
        <taxon>Embryophyta</taxon>
        <taxon>Tracheophyta</taxon>
        <taxon>Spermatophyta</taxon>
        <taxon>Magnoliopsida</taxon>
        <taxon>Ranunculales</taxon>
        <taxon>Ranunculaceae</taxon>
        <taxon>Thalictroideae</taxon>
        <taxon>Thalictrum</taxon>
    </lineage>
</organism>
<protein>
    <recommendedName>
        <fullName evidence="1">K-box domain-containing protein</fullName>
    </recommendedName>
</protein>
<dbReference type="GO" id="GO:0003700">
    <property type="term" value="F:DNA-binding transcription factor activity"/>
    <property type="evidence" value="ECO:0007669"/>
    <property type="project" value="InterPro"/>
</dbReference>
<keyword evidence="3" id="KW-1185">Reference proteome</keyword>
<dbReference type="AlphaFoldDB" id="A0A7J6WQT0"/>
<evidence type="ECO:0000313" key="3">
    <source>
        <dbReference type="Proteomes" id="UP000554482"/>
    </source>
</evidence>
<gene>
    <name evidence="2" type="ORF">FRX31_011600</name>
</gene>
<evidence type="ECO:0000259" key="1">
    <source>
        <dbReference type="PROSITE" id="PS51297"/>
    </source>
</evidence>
<dbReference type="GO" id="GO:0005634">
    <property type="term" value="C:nucleus"/>
    <property type="evidence" value="ECO:0007669"/>
    <property type="project" value="InterPro"/>
</dbReference>
<accession>A0A7J6WQT0</accession>
<dbReference type="OrthoDB" id="1898716at2759"/>
<dbReference type="InterPro" id="IPR002487">
    <property type="entry name" value="TF_Kbox"/>
</dbReference>
<sequence>MPKKEISRYPDNWKVKSPDLHWPVDWITNCLPAFKLPIDWRLKPFQSSRMECKLPEFFHCPVDQSKAYAFPVVLSCTLDVHWLNSETKRKSIGEKLLGEDLASCSTDELQQLESQLEKSLRIVREKKTELYMHADNRTAKEKEMMLTEGNAMLCDKELHYVSGEVKL</sequence>
<feature type="domain" description="K-box" evidence="1">
    <location>
        <begin position="71"/>
        <end position="164"/>
    </location>
</feature>
<evidence type="ECO:0000313" key="2">
    <source>
        <dbReference type="EMBL" id="KAF5198815.1"/>
    </source>
</evidence>
<dbReference type="Pfam" id="PF01486">
    <property type="entry name" value="K-box"/>
    <property type="match status" value="1"/>
</dbReference>
<dbReference type="Proteomes" id="UP000554482">
    <property type="component" value="Unassembled WGS sequence"/>
</dbReference>
<proteinExistence type="predicted"/>
<reference evidence="2 3" key="1">
    <citation type="submission" date="2020-06" db="EMBL/GenBank/DDBJ databases">
        <title>Transcriptomic and genomic resources for Thalictrum thalictroides and T. hernandezii: Facilitating candidate gene discovery in an emerging model plant lineage.</title>
        <authorList>
            <person name="Arias T."/>
            <person name="Riano-Pachon D.M."/>
            <person name="Di Stilio V.S."/>
        </authorList>
    </citation>
    <scope>NUCLEOTIDE SEQUENCE [LARGE SCALE GENOMIC DNA]</scope>
    <source>
        <strain evidence="3">cv. WT478/WT964</strain>
        <tissue evidence="2">Leaves</tissue>
    </source>
</reference>
<dbReference type="EMBL" id="JABWDY010012795">
    <property type="protein sequence ID" value="KAF5198815.1"/>
    <property type="molecule type" value="Genomic_DNA"/>
</dbReference>
<comment type="caution">
    <text evidence="2">The sequence shown here is derived from an EMBL/GenBank/DDBJ whole genome shotgun (WGS) entry which is preliminary data.</text>
</comment>
<dbReference type="PROSITE" id="PS51297">
    <property type="entry name" value="K_BOX"/>
    <property type="match status" value="1"/>
</dbReference>
<name>A0A7J6WQT0_THATH</name>